<dbReference type="EMBL" id="JBHUKU010000001">
    <property type="protein sequence ID" value="MFD2456975.1"/>
    <property type="molecule type" value="Genomic_DNA"/>
</dbReference>
<comment type="caution">
    <text evidence="2">The sequence shown here is derived from an EMBL/GenBank/DDBJ whole genome shotgun (WGS) entry which is preliminary data.</text>
</comment>
<dbReference type="Proteomes" id="UP001597419">
    <property type="component" value="Unassembled WGS sequence"/>
</dbReference>
<sequence length="425" mass="47157">MLRSFRLGNHRSFFDEQELLLMPAAPGDERPVVPVTAIYGANASGKSNLLDGLSFMRQAVESSFARWDAEGGIPRKPFRLRGADGRLASVFVVELVIDGVNHTYGFTLDNDVVREEWLYSYPEKRRRILFERDGDAIKFGSTVDESKAKRDALRELSRPNALFLSVAAQARVEALLPVYHWFVHRLLFRSGGDHGPRSAVPTVVEMLATGDERIWRRLVSFLSAADVGISDLVLEVVEDSAEGGRDYDIEGFTSFEAKLLKLITEAGGRTRLKLKLAHHGAEELFDLADESAGTRSWIDLLPSVLQALDSGGVLVVDEIDASLHPMLTARLVALFQEEETNSRGAQLVFTTHDTSLLGTMVGEHVLEREQIWFVEKGAEGVTKLYPLSDFKPRKEHNTERRYLAGSYGAVPVLTSTAFADAVLGR</sequence>
<dbReference type="PANTHER" id="PTHR40396:SF1">
    <property type="entry name" value="ATPASE AAA-TYPE CORE DOMAIN-CONTAINING PROTEIN"/>
    <property type="match status" value="1"/>
</dbReference>
<dbReference type="RefSeq" id="WP_345401798.1">
    <property type="nucleotide sequence ID" value="NZ_BAABHG010000013.1"/>
</dbReference>
<evidence type="ECO:0000313" key="3">
    <source>
        <dbReference type="Proteomes" id="UP001597419"/>
    </source>
</evidence>
<evidence type="ECO:0000313" key="2">
    <source>
        <dbReference type="EMBL" id="MFD2456975.1"/>
    </source>
</evidence>
<dbReference type="InterPro" id="IPR027417">
    <property type="entry name" value="P-loop_NTPase"/>
</dbReference>
<gene>
    <name evidence="2" type="ORF">ACFSYJ_00120</name>
</gene>
<dbReference type="InterPro" id="IPR003959">
    <property type="entry name" value="ATPase_AAA_core"/>
</dbReference>
<keyword evidence="3" id="KW-1185">Reference proteome</keyword>
<accession>A0ABW5GAP2</accession>
<protein>
    <submittedName>
        <fullName evidence="2">ATP/GTP-binding protein</fullName>
    </submittedName>
</protein>
<dbReference type="Pfam" id="PF13304">
    <property type="entry name" value="AAA_21"/>
    <property type="match status" value="1"/>
</dbReference>
<dbReference type="Gene3D" id="3.40.50.300">
    <property type="entry name" value="P-loop containing nucleotide triphosphate hydrolases"/>
    <property type="match status" value="2"/>
</dbReference>
<reference evidence="3" key="1">
    <citation type="journal article" date="2019" name="Int. J. Syst. Evol. Microbiol.">
        <title>The Global Catalogue of Microorganisms (GCM) 10K type strain sequencing project: providing services to taxonomists for standard genome sequencing and annotation.</title>
        <authorList>
            <consortium name="The Broad Institute Genomics Platform"/>
            <consortium name="The Broad Institute Genome Sequencing Center for Infectious Disease"/>
            <person name="Wu L."/>
            <person name="Ma J."/>
        </authorList>
    </citation>
    <scope>NUCLEOTIDE SEQUENCE [LARGE SCALE GENOMIC DNA]</scope>
    <source>
        <strain evidence="3">CGMCC 4.7643</strain>
    </source>
</reference>
<dbReference type="PANTHER" id="PTHR40396">
    <property type="entry name" value="ATPASE-LIKE PROTEIN"/>
    <property type="match status" value="1"/>
</dbReference>
<feature type="domain" description="ATPase AAA-type core" evidence="1">
    <location>
        <begin position="35"/>
        <end position="357"/>
    </location>
</feature>
<proteinExistence type="predicted"/>
<name>A0ABW5GAP2_9PSEU</name>
<dbReference type="SUPFAM" id="SSF52540">
    <property type="entry name" value="P-loop containing nucleoside triphosphate hydrolases"/>
    <property type="match status" value="1"/>
</dbReference>
<evidence type="ECO:0000259" key="1">
    <source>
        <dbReference type="Pfam" id="PF13304"/>
    </source>
</evidence>
<organism evidence="2 3">
    <name type="scientific">Amycolatopsis samaneae</name>
    <dbReference type="NCBI Taxonomy" id="664691"/>
    <lineage>
        <taxon>Bacteria</taxon>
        <taxon>Bacillati</taxon>
        <taxon>Actinomycetota</taxon>
        <taxon>Actinomycetes</taxon>
        <taxon>Pseudonocardiales</taxon>
        <taxon>Pseudonocardiaceae</taxon>
        <taxon>Amycolatopsis</taxon>
    </lineage>
</organism>